<reference evidence="1" key="1">
    <citation type="journal article" date="2020" name="mSystems">
        <title>Genome- and Community-Level Interaction Insights into Carbon Utilization and Element Cycling Functions of Hydrothermarchaeota in Hydrothermal Sediment.</title>
        <authorList>
            <person name="Zhou Z."/>
            <person name="Liu Y."/>
            <person name="Xu W."/>
            <person name="Pan J."/>
            <person name="Luo Z.H."/>
            <person name="Li M."/>
        </authorList>
    </citation>
    <scope>NUCLEOTIDE SEQUENCE [LARGE SCALE GENOMIC DNA]</scope>
    <source>
        <strain evidence="1">HyVt-460</strain>
    </source>
</reference>
<evidence type="ECO:0000313" key="1">
    <source>
        <dbReference type="EMBL" id="HHM01558.1"/>
    </source>
</evidence>
<organism evidence="1">
    <name type="scientific">Caldithrix abyssi</name>
    <dbReference type="NCBI Taxonomy" id="187145"/>
    <lineage>
        <taxon>Bacteria</taxon>
        <taxon>Pseudomonadati</taxon>
        <taxon>Calditrichota</taxon>
        <taxon>Calditrichia</taxon>
        <taxon>Calditrichales</taxon>
        <taxon>Calditrichaceae</taxon>
        <taxon>Caldithrix</taxon>
    </lineage>
</organism>
<dbReference type="EMBL" id="DRLI01000042">
    <property type="protein sequence ID" value="HHM01558.1"/>
    <property type="molecule type" value="Genomic_DNA"/>
</dbReference>
<gene>
    <name evidence="1" type="ORF">ENJ15_00985</name>
</gene>
<dbReference type="Proteomes" id="UP000885771">
    <property type="component" value="Unassembled WGS sequence"/>
</dbReference>
<protein>
    <submittedName>
        <fullName evidence="1">Uncharacterized protein</fullName>
    </submittedName>
</protein>
<name>A0A7V5RN25_CALAY</name>
<comment type="caution">
    <text evidence="1">The sequence shown here is derived from an EMBL/GenBank/DDBJ whole genome shotgun (WGS) entry which is preliminary data.</text>
</comment>
<sequence length="65" mass="7498">MQHFINERRQISGPSEIQLRQLTDEEREDFEERAAIMEYDGGLERALAETLAWQRIVAGRVPLAG</sequence>
<dbReference type="AlphaFoldDB" id="A0A7V5RN25"/>
<proteinExistence type="predicted"/>
<accession>A0A7V5RN25</accession>